<dbReference type="Gene3D" id="3.40.50.300">
    <property type="entry name" value="P-loop containing nucleotide triphosphate hydrolases"/>
    <property type="match status" value="1"/>
</dbReference>
<evidence type="ECO:0000313" key="1">
    <source>
        <dbReference type="EMBL" id="MFC4232181.1"/>
    </source>
</evidence>
<protein>
    <recommendedName>
        <fullName evidence="3">FtsK domain-containing protein</fullName>
    </recommendedName>
</protein>
<evidence type="ECO:0008006" key="3">
    <source>
        <dbReference type="Google" id="ProtNLM"/>
    </source>
</evidence>
<dbReference type="RefSeq" id="WP_379013938.1">
    <property type="nucleotide sequence ID" value="NZ_JBHSDC010000018.1"/>
</dbReference>
<dbReference type="InterPro" id="IPR027417">
    <property type="entry name" value="P-loop_NTPase"/>
</dbReference>
<organism evidence="1 2">
    <name type="scientific">Parasediminibacterium paludis</name>
    <dbReference type="NCBI Taxonomy" id="908966"/>
    <lineage>
        <taxon>Bacteria</taxon>
        <taxon>Pseudomonadati</taxon>
        <taxon>Bacteroidota</taxon>
        <taxon>Chitinophagia</taxon>
        <taxon>Chitinophagales</taxon>
        <taxon>Chitinophagaceae</taxon>
        <taxon>Parasediminibacterium</taxon>
    </lineage>
</organism>
<proteinExistence type="predicted"/>
<comment type="caution">
    <text evidence="1">The sequence shown here is derived from an EMBL/GenBank/DDBJ whole genome shotgun (WGS) entry which is preliminary data.</text>
</comment>
<accession>A0ABV8PZT3</accession>
<name>A0ABV8PZT3_9BACT</name>
<gene>
    <name evidence="1" type="ORF">ACFOW1_09780</name>
</gene>
<evidence type="ECO:0000313" key="2">
    <source>
        <dbReference type="Proteomes" id="UP001595906"/>
    </source>
</evidence>
<keyword evidence="2" id="KW-1185">Reference proteome</keyword>
<reference evidence="2" key="1">
    <citation type="journal article" date="2019" name="Int. J. Syst. Evol. Microbiol.">
        <title>The Global Catalogue of Microorganisms (GCM) 10K type strain sequencing project: providing services to taxonomists for standard genome sequencing and annotation.</title>
        <authorList>
            <consortium name="The Broad Institute Genomics Platform"/>
            <consortium name="The Broad Institute Genome Sequencing Center for Infectious Disease"/>
            <person name="Wu L."/>
            <person name="Ma J."/>
        </authorList>
    </citation>
    <scope>NUCLEOTIDE SEQUENCE [LARGE SCALE GENOMIC DNA]</scope>
    <source>
        <strain evidence="2">CECT 8010</strain>
    </source>
</reference>
<dbReference type="Proteomes" id="UP001595906">
    <property type="component" value="Unassembled WGS sequence"/>
</dbReference>
<dbReference type="EMBL" id="JBHSDC010000018">
    <property type="protein sequence ID" value="MFC4232181.1"/>
    <property type="molecule type" value="Genomic_DNA"/>
</dbReference>
<sequence>MPLNFPIGKTSNDTLVVKDVTSLPHLFVSVSNARQLQILLQQVIQQIAHWQLTNKVQLAIALNNTNNTIDNAIIAQALHTMLYNQEEAQMSSSKDAFVTGLYKEMLDRFRQRKKAKNKSINFPYLIVVIDELFHLVLTRKKQTGLYFLQLLILGHEVNIHIIAASASTYRNLLIQLVHLHPGIEQQLNSNKLLGGRAIIKPLGAEMVVTPDSLIFFKTIDTPIYERYFPIL</sequence>